<evidence type="ECO:0000256" key="1">
    <source>
        <dbReference type="ARBA" id="ARBA00022603"/>
    </source>
</evidence>
<proteinExistence type="predicted"/>
<evidence type="ECO:0000256" key="3">
    <source>
        <dbReference type="ARBA" id="ARBA00022691"/>
    </source>
</evidence>
<dbReference type="SUPFAM" id="SSF53335">
    <property type="entry name" value="S-adenosyl-L-methionine-dependent methyltransferases"/>
    <property type="match status" value="1"/>
</dbReference>
<comment type="caution">
    <text evidence="4">The sequence shown here is derived from an EMBL/GenBank/DDBJ whole genome shotgun (WGS) entry which is preliminary data.</text>
</comment>
<keyword evidence="5" id="KW-1185">Reference proteome</keyword>
<dbReference type="PROSITE" id="PS51682">
    <property type="entry name" value="SAM_OMT_I"/>
    <property type="match status" value="1"/>
</dbReference>
<organism evidence="4 5">
    <name type="scientific">Parapedobacter defluvii</name>
    <dbReference type="NCBI Taxonomy" id="2045106"/>
    <lineage>
        <taxon>Bacteria</taxon>
        <taxon>Pseudomonadati</taxon>
        <taxon>Bacteroidota</taxon>
        <taxon>Sphingobacteriia</taxon>
        <taxon>Sphingobacteriales</taxon>
        <taxon>Sphingobacteriaceae</taxon>
        <taxon>Parapedobacter</taxon>
    </lineage>
</organism>
<dbReference type="CDD" id="cd02440">
    <property type="entry name" value="AdoMet_MTases"/>
    <property type="match status" value="1"/>
</dbReference>
<evidence type="ECO:0000313" key="4">
    <source>
        <dbReference type="EMBL" id="GGC13669.1"/>
    </source>
</evidence>
<evidence type="ECO:0000313" key="5">
    <source>
        <dbReference type="Proteomes" id="UP000597338"/>
    </source>
</evidence>
<keyword evidence="3" id="KW-0949">S-adenosyl-L-methionine</keyword>
<evidence type="ECO:0000256" key="2">
    <source>
        <dbReference type="ARBA" id="ARBA00022679"/>
    </source>
</evidence>
<dbReference type="EMBL" id="BMIK01000001">
    <property type="protein sequence ID" value="GGC13669.1"/>
    <property type="molecule type" value="Genomic_DNA"/>
</dbReference>
<dbReference type="Gene3D" id="3.40.50.150">
    <property type="entry name" value="Vaccinia Virus protein VP39"/>
    <property type="match status" value="1"/>
</dbReference>
<dbReference type="InterPro" id="IPR002935">
    <property type="entry name" value="SAM_O-MeTrfase"/>
</dbReference>
<protein>
    <submittedName>
        <fullName evidence="4">O-methyltransferase</fullName>
    </submittedName>
</protein>
<keyword evidence="2" id="KW-0808">Transferase</keyword>
<reference evidence="5" key="1">
    <citation type="journal article" date="2019" name="Int. J. Syst. Evol. Microbiol.">
        <title>The Global Catalogue of Microorganisms (GCM) 10K type strain sequencing project: providing services to taxonomists for standard genome sequencing and annotation.</title>
        <authorList>
            <consortium name="The Broad Institute Genomics Platform"/>
            <consortium name="The Broad Institute Genome Sequencing Center for Infectious Disease"/>
            <person name="Wu L."/>
            <person name="Ma J."/>
        </authorList>
    </citation>
    <scope>NUCLEOTIDE SEQUENCE [LARGE SCALE GENOMIC DNA]</scope>
    <source>
        <strain evidence="5">CGMCC 1.15342</strain>
    </source>
</reference>
<name>A0ABQ1KXR1_9SPHI</name>
<accession>A0ABQ1KXR1</accession>
<keyword evidence="1" id="KW-0489">Methyltransferase</keyword>
<dbReference type="Pfam" id="PF01596">
    <property type="entry name" value="Methyltransf_3"/>
    <property type="match status" value="1"/>
</dbReference>
<dbReference type="Proteomes" id="UP000597338">
    <property type="component" value="Unassembled WGS sequence"/>
</dbReference>
<dbReference type="PANTHER" id="PTHR43167">
    <property type="entry name" value="PUTATIVE (AFU_ORTHOLOGUE AFUA_6G01830)-RELATED"/>
    <property type="match status" value="1"/>
</dbReference>
<dbReference type="PANTHER" id="PTHR43167:SF1">
    <property type="entry name" value="PUTATIVE (AFU_ORTHOLOGUE AFUA_6G01830)-RELATED"/>
    <property type="match status" value="1"/>
</dbReference>
<sequence>MAQVTETRSELDKRVEKFLTEKRSAWQDLNVPYEDGKVLHDLIVNNHYQSALEIGTSTGHSTVWIAWALSKTGGRLVTLEIDENRQREAIENLKFLGLADLVDFRLGDAHQLVKGVEGPLDFVFSDADKDWYIQYFKDVDPKLKTGGTFTAHNVLQSIGGIKEYMDFVSSQPGYETTVDRSSNSGIAISRKK</sequence>
<dbReference type="InterPro" id="IPR029063">
    <property type="entry name" value="SAM-dependent_MTases_sf"/>
</dbReference>
<gene>
    <name evidence="4" type="primary">mdmC</name>
    <name evidence="4" type="ORF">GCM10011386_01670</name>
</gene>